<name>A0ABT1B0U5_9FLAO</name>
<dbReference type="RefSeq" id="WP_252741900.1">
    <property type="nucleotide sequence ID" value="NZ_JAMXIB010000010.1"/>
</dbReference>
<feature type="transmembrane region" description="Helical" evidence="1">
    <location>
        <begin position="127"/>
        <end position="144"/>
    </location>
</feature>
<evidence type="ECO:0000256" key="1">
    <source>
        <dbReference type="SAM" id="Phobius"/>
    </source>
</evidence>
<comment type="caution">
    <text evidence="2">The sequence shown here is derived from an EMBL/GenBank/DDBJ whole genome shotgun (WGS) entry which is preliminary data.</text>
</comment>
<accession>A0ABT1B0U5</accession>
<gene>
    <name evidence="2" type="ORF">NG653_11720</name>
</gene>
<evidence type="ECO:0000313" key="2">
    <source>
        <dbReference type="EMBL" id="MCO5725527.1"/>
    </source>
</evidence>
<evidence type="ECO:0000313" key="3">
    <source>
        <dbReference type="Proteomes" id="UP001206312"/>
    </source>
</evidence>
<keyword evidence="1" id="KW-1133">Transmembrane helix</keyword>
<dbReference type="EMBL" id="JAMXIB010000010">
    <property type="protein sequence ID" value="MCO5725527.1"/>
    <property type="molecule type" value="Genomic_DNA"/>
</dbReference>
<protein>
    <submittedName>
        <fullName evidence="2">Uncharacterized protein</fullName>
    </submittedName>
</protein>
<keyword evidence="1" id="KW-0812">Transmembrane</keyword>
<dbReference type="Proteomes" id="UP001206312">
    <property type="component" value="Unassembled WGS sequence"/>
</dbReference>
<sequence length="156" mass="18612">MEERLEQSLEQIIFILQERQTPVEFGRLIKTLHNRNADKFYDINFKLNWLKELGYIHDNSAIVQLTKKGFEFKGFGEINYQKYLEEQEKSLNLSNLELQNENLGRQAEIDQLTIENLRLQNRQLKRYVIFSIIAFLAGALLTNLKDIIEYFRQLIE</sequence>
<keyword evidence="1" id="KW-0472">Membrane</keyword>
<keyword evidence="3" id="KW-1185">Reference proteome</keyword>
<reference evidence="2 3" key="1">
    <citation type="submission" date="2022-06" db="EMBL/GenBank/DDBJ databases">
        <authorList>
            <person name="Xuan X."/>
        </authorList>
    </citation>
    <scope>NUCLEOTIDE SEQUENCE [LARGE SCALE GENOMIC DNA]</scope>
    <source>
        <strain evidence="2 3">2V75</strain>
    </source>
</reference>
<proteinExistence type="predicted"/>
<organism evidence="2 3">
    <name type="scientific">Robiginitalea marina</name>
    <dbReference type="NCBI Taxonomy" id="2954105"/>
    <lineage>
        <taxon>Bacteria</taxon>
        <taxon>Pseudomonadati</taxon>
        <taxon>Bacteroidota</taxon>
        <taxon>Flavobacteriia</taxon>
        <taxon>Flavobacteriales</taxon>
        <taxon>Flavobacteriaceae</taxon>
        <taxon>Robiginitalea</taxon>
    </lineage>
</organism>